<comment type="function">
    <text evidence="12">Na(+)/H(+) antiporter that extrudes sodium in exchange for external protons.</text>
</comment>
<feature type="transmembrane region" description="Helical" evidence="12">
    <location>
        <begin position="200"/>
        <end position="219"/>
    </location>
</feature>
<dbReference type="RefSeq" id="WP_197353015.1">
    <property type="nucleotide sequence ID" value="NZ_CP048882.1"/>
</dbReference>
<keyword evidence="10 12" id="KW-0472">Membrane</keyword>
<dbReference type="InterPro" id="IPR012336">
    <property type="entry name" value="Thioredoxin-like_fold"/>
</dbReference>
<feature type="transmembrane region" description="Helical" evidence="12">
    <location>
        <begin position="231"/>
        <end position="258"/>
    </location>
</feature>
<keyword evidence="15" id="KW-1185">Reference proteome</keyword>
<dbReference type="NCBIfam" id="TIGR00773">
    <property type="entry name" value="NhaA"/>
    <property type="match status" value="1"/>
</dbReference>
<dbReference type="PROSITE" id="PS51352">
    <property type="entry name" value="THIOREDOXIN_2"/>
    <property type="match status" value="1"/>
</dbReference>
<feature type="transmembrane region" description="Helical" evidence="12">
    <location>
        <begin position="113"/>
        <end position="132"/>
    </location>
</feature>
<feature type="transmembrane region" description="Helical" evidence="12">
    <location>
        <begin position="81"/>
        <end position="98"/>
    </location>
</feature>
<dbReference type="PANTHER" id="PTHR30341:SF0">
    <property type="entry name" value="NA(+)_H(+) ANTIPORTER NHAA"/>
    <property type="match status" value="1"/>
</dbReference>
<dbReference type="SUPFAM" id="SSF52833">
    <property type="entry name" value="Thioredoxin-like"/>
    <property type="match status" value="1"/>
</dbReference>
<protein>
    <recommendedName>
        <fullName evidence="12">Na(+)/H(+) antiporter NhaA</fullName>
    </recommendedName>
    <alternativeName>
        <fullName evidence="12">Sodium/proton antiporter NhaA</fullName>
    </alternativeName>
</protein>
<evidence type="ECO:0000313" key="14">
    <source>
        <dbReference type="EMBL" id="QPP09241.1"/>
    </source>
</evidence>
<name>A0A7T1TA71_9ACTN</name>
<dbReference type="HAMAP" id="MF_01844">
    <property type="entry name" value="NhaA"/>
    <property type="match status" value="1"/>
</dbReference>
<keyword evidence="8 12" id="KW-0915">Sodium</keyword>
<dbReference type="GO" id="GO:0006885">
    <property type="term" value="P:regulation of pH"/>
    <property type="evidence" value="ECO:0007669"/>
    <property type="project" value="UniProtKB-UniRule"/>
</dbReference>
<evidence type="ECO:0000256" key="8">
    <source>
        <dbReference type="ARBA" id="ARBA00023053"/>
    </source>
</evidence>
<dbReference type="Proteomes" id="UP000595046">
    <property type="component" value="Chromosome"/>
</dbReference>
<organism evidence="14 15">
    <name type="scientific">Streptomyces bathyalis</name>
    <dbReference type="NCBI Taxonomy" id="2710756"/>
    <lineage>
        <taxon>Bacteria</taxon>
        <taxon>Bacillati</taxon>
        <taxon>Actinomycetota</taxon>
        <taxon>Actinomycetes</taxon>
        <taxon>Kitasatosporales</taxon>
        <taxon>Streptomycetaceae</taxon>
        <taxon>Streptomyces</taxon>
    </lineage>
</organism>
<dbReference type="Gene3D" id="3.40.30.10">
    <property type="entry name" value="Glutaredoxin"/>
    <property type="match status" value="1"/>
</dbReference>
<dbReference type="Pfam" id="PF13462">
    <property type="entry name" value="Thioredoxin_4"/>
    <property type="match status" value="1"/>
</dbReference>
<feature type="transmembrane region" description="Helical" evidence="12">
    <location>
        <begin position="339"/>
        <end position="362"/>
    </location>
</feature>
<dbReference type="InterPro" id="IPR036249">
    <property type="entry name" value="Thioredoxin-like_sf"/>
</dbReference>
<dbReference type="KEGG" id="sbat:G4Z16_25650"/>
<keyword evidence="3 12" id="KW-0813">Transport</keyword>
<comment type="similarity">
    <text evidence="2">In the N-terminal section; belongs to the NhaA Na(+)/H(+) (TC 2.A.33) antiporter family.</text>
</comment>
<evidence type="ECO:0000256" key="2">
    <source>
        <dbReference type="ARBA" id="ARBA00007006"/>
    </source>
</evidence>
<evidence type="ECO:0000256" key="6">
    <source>
        <dbReference type="ARBA" id="ARBA00022692"/>
    </source>
</evidence>
<dbReference type="EMBL" id="CP048882">
    <property type="protein sequence ID" value="QPP09241.1"/>
    <property type="molecule type" value="Genomic_DNA"/>
</dbReference>
<evidence type="ECO:0000256" key="5">
    <source>
        <dbReference type="ARBA" id="ARBA00022475"/>
    </source>
</evidence>
<keyword evidence="4 12" id="KW-0050">Antiport</keyword>
<evidence type="ECO:0000313" key="15">
    <source>
        <dbReference type="Proteomes" id="UP000595046"/>
    </source>
</evidence>
<evidence type="ECO:0000256" key="12">
    <source>
        <dbReference type="HAMAP-Rule" id="MF_01844"/>
    </source>
</evidence>
<dbReference type="InterPro" id="IPR004670">
    <property type="entry name" value="NhaA"/>
</dbReference>
<feature type="domain" description="Thioredoxin" evidence="13">
    <location>
        <begin position="442"/>
        <end position="623"/>
    </location>
</feature>
<keyword evidence="5 12" id="KW-1003">Cell membrane</keyword>
<evidence type="ECO:0000256" key="9">
    <source>
        <dbReference type="ARBA" id="ARBA00023065"/>
    </source>
</evidence>
<dbReference type="InterPro" id="IPR023171">
    <property type="entry name" value="Na/H_antiporter_dom_sf"/>
</dbReference>
<comment type="subcellular location">
    <subcellularLocation>
        <location evidence="1">Cell inner membrane</location>
        <topology evidence="1">Multi-pass membrane protein</topology>
    </subcellularLocation>
    <subcellularLocation>
        <location evidence="12">Cell membrane</location>
        <topology evidence="12">Multi-pass membrane protein</topology>
    </subcellularLocation>
</comment>
<keyword evidence="11 12" id="KW-0739">Sodium transport</keyword>
<evidence type="ECO:0000256" key="3">
    <source>
        <dbReference type="ARBA" id="ARBA00022448"/>
    </source>
</evidence>
<evidence type="ECO:0000256" key="1">
    <source>
        <dbReference type="ARBA" id="ARBA00004429"/>
    </source>
</evidence>
<feature type="transmembrane region" description="Helical" evidence="12">
    <location>
        <begin position="33"/>
        <end position="52"/>
    </location>
</feature>
<comment type="catalytic activity">
    <reaction evidence="12">
        <text>Na(+)(in) + 2 H(+)(out) = Na(+)(out) + 2 H(+)(in)</text>
        <dbReference type="Rhea" id="RHEA:29251"/>
        <dbReference type="ChEBI" id="CHEBI:15378"/>
        <dbReference type="ChEBI" id="CHEBI:29101"/>
    </reaction>
</comment>
<evidence type="ECO:0000256" key="10">
    <source>
        <dbReference type="ARBA" id="ARBA00023136"/>
    </source>
</evidence>
<feature type="transmembrane region" description="Helical" evidence="12">
    <location>
        <begin position="174"/>
        <end position="194"/>
    </location>
</feature>
<keyword evidence="9 12" id="KW-0406">Ion transport</keyword>
<accession>A0A7T1TA71</accession>
<dbReference type="PANTHER" id="PTHR30341">
    <property type="entry name" value="SODIUM ION/PROTON ANTIPORTER NHAA-RELATED"/>
    <property type="match status" value="1"/>
</dbReference>
<evidence type="ECO:0000259" key="13">
    <source>
        <dbReference type="PROSITE" id="PS51352"/>
    </source>
</evidence>
<keyword evidence="7 12" id="KW-1133">Transmembrane helix</keyword>
<evidence type="ECO:0000256" key="7">
    <source>
        <dbReference type="ARBA" id="ARBA00022989"/>
    </source>
</evidence>
<evidence type="ECO:0000256" key="4">
    <source>
        <dbReference type="ARBA" id="ARBA00022449"/>
    </source>
</evidence>
<dbReference type="Pfam" id="PF06965">
    <property type="entry name" value="Na_H_antiport_1"/>
    <property type="match status" value="1"/>
</dbReference>
<reference evidence="15" key="1">
    <citation type="submission" date="2020-02" db="EMBL/GenBank/DDBJ databases">
        <title>Streptomyces sp. ASO4wet.</title>
        <authorList>
            <person name="Risdian C."/>
            <person name="Landwehr W."/>
            <person name="Schupp P."/>
            <person name="Wink J."/>
        </authorList>
    </citation>
    <scope>NUCLEOTIDE SEQUENCE [LARGE SCALE GENOMIC DNA]</scope>
    <source>
        <strain evidence="15">ASO4wet</strain>
    </source>
</reference>
<sequence>MSDSRGSSRSELAGRTPWASLHRPVRQFLRTETGSAAVLLTATLAALVWANIDFASYEELWSTKLYIGVSDDRISLDLHDWVNSGLMTIFFFVVGLEARREFDMGDLRERRRVALPALAGIGGMLVPVALYLSLNAGHPSAQGWGAAMSTDTAFALGILALVGPRFPRRLRSFMLTFTVVDDVIALAVIALVYSENVAPAPLLTACGLLLVVLVLRYAAVSSSFVYGALGVGMWIAMLRSGVDPVVTGLVLGLLTYAYPAARGDLERASGLFRLFREQPTGKLARTARVGLAAAISPNDRLQDLFHPWASYVIVPLFALANTGVPLTEELLARAFSSPVTLGILIGFVVGKPIGIVGVSWLVTRLSGGRLRPPVGWAAVMGGGTIAGIGFTVSLLITGLAFHGDELEEAKIGVLSAALCASLLTWAVSRATGMLPHRIKGRALLGTSEPLRDLATDVDDERDHVRGPADATVTLVEYGDHECPYCAAAEPVIRSLLGGRDDVRHVWRHLPLTDVHPNAQLRAEAAEAAGAQGAFWEMHDFLLANQEETSVAMLVRQAKVLGLDTDRFREDLRERVGADRVAEDIESADESGVSGTPTFFVNGRRHQGSYDSASLHAAVRAARVRADIGG</sequence>
<dbReference type="AlphaFoldDB" id="A0A7T1TA71"/>
<evidence type="ECO:0000256" key="11">
    <source>
        <dbReference type="ARBA" id="ARBA00023201"/>
    </source>
</evidence>
<comment type="similarity">
    <text evidence="12">Belongs to the NhaA Na(+)/H(+) (TC 2.A.33) antiporter family.</text>
</comment>
<dbReference type="InterPro" id="IPR013766">
    <property type="entry name" value="Thioredoxin_domain"/>
</dbReference>
<feature type="transmembrane region" description="Helical" evidence="12">
    <location>
        <begin position="411"/>
        <end position="428"/>
    </location>
</feature>
<dbReference type="GO" id="GO:0005886">
    <property type="term" value="C:plasma membrane"/>
    <property type="evidence" value="ECO:0007669"/>
    <property type="project" value="UniProtKB-SubCell"/>
</dbReference>
<feature type="transmembrane region" description="Helical" evidence="12">
    <location>
        <begin position="374"/>
        <end position="399"/>
    </location>
</feature>
<feature type="transmembrane region" description="Helical" evidence="12">
    <location>
        <begin position="308"/>
        <end position="327"/>
    </location>
</feature>
<dbReference type="GO" id="GO:0015385">
    <property type="term" value="F:sodium:proton antiporter activity"/>
    <property type="evidence" value="ECO:0007669"/>
    <property type="project" value="UniProtKB-UniRule"/>
</dbReference>
<keyword evidence="6 12" id="KW-0812">Transmembrane</keyword>
<feature type="transmembrane region" description="Helical" evidence="12">
    <location>
        <begin position="144"/>
        <end position="162"/>
    </location>
</feature>
<proteinExistence type="inferred from homology"/>
<gene>
    <name evidence="12 14" type="primary">nhaA</name>
    <name evidence="14" type="ORF">G4Z16_25650</name>
</gene>
<dbReference type="Gene3D" id="1.20.1530.10">
    <property type="entry name" value="Na+/H+ antiporter like domain"/>
    <property type="match status" value="1"/>
</dbReference>